<evidence type="ECO:0000256" key="2">
    <source>
        <dbReference type="SAM" id="SignalP"/>
    </source>
</evidence>
<feature type="compositionally biased region" description="Pro residues" evidence="1">
    <location>
        <begin position="160"/>
        <end position="199"/>
    </location>
</feature>
<evidence type="ECO:0000256" key="1">
    <source>
        <dbReference type="SAM" id="MobiDB-lite"/>
    </source>
</evidence>
<organism evidence="3 4">
    <name type="scientific">Spinacia oleracea</name>
    <name type="common">Spinach</name>
    <dbReference type="NCBI Taxonomy" id="3562"/>
    <lineage>
        <taxon>Eukaryota</taxon>
        <taxon>Viridiplantae</taxon>
        <taxon>Streptophyta</taxon>
        <taxon>Embryophyta</taxon>
        <taxon>Tracheophyta</taxon>
        <taxon>Spermatophyta</taxon>
        <taxon>Magnoliopsida</taxon>
        <taxon>eudicotyledons</taxon>
        <taxon>Gunneridae</taxon>
        <taxon>Pentapetalae</taxon>
        <taxon>Caryophyllales</taxon>
        <taxon>Chenopodiaceae</taxon>
        <taxon>Chenopodioideae</taxon>
        <taxon>Anserineae</taxon>
        <taxon>Spinacia</taxon>
    </lineage>
</organism>
<sequence length="330" mass="35444">MNKLCFLLVISAIVAAVDIHGVEGGAMVTGTVFCDQCKDGQVSLFDYPLSGMKVTMVCPGSGGQTVVGQDTTNMLGSYALSFDGTPDLTTCFTQISPNSNGPQSDSNNKCGFAPGPPKSVRLMFSMFDMEMYSVDPLISQPAQPMSYCSSSSSSSSSSPPKTPSPVTLPPPTSSLPQAPTPPFTLPPMPRLPPLFSMPPTPLDQDSACSNEYWMKAEYKCYWRAVKPDMAVGLIFGPLAAEKYGNDLTLWKGLQGKGDPYRTLLREGVTALLNSYNSLKFPYNAVQVFHNLNTALMGSTNGVLLTALRFKRANTGYGHVPCKLQACKLIN</sequence>
<reference evidence="3" key="1">
    <citation type="journal article" date="2021" name="Nat. Commun.">
        <title>Genomic analyses provide insights into spinach domestication and the genetic basis of agronomic traits.</title>
        <authorList>
            <person name="Cai X."/>
            <person name="Sun X."/>
            <person name="Xu C."/>
            <person name="Sun H."/>
            <person name="Wang X."/>
            <person name="Ge C."/>
            <person name="Zhang Z."/>
            <person name="Wang Q."/>
            <person name="Fei Z."/>
            <person name="Jiao C."/>
            <person name="Wang Q."/>
        </authorList>
    </citation>
    <scope>NUCLEOTIDE SEQUENCE [LARGE SCALE GENOMIC DNA]</scope>
    <source>
        <strain evidence="3">cv. Varoflay</strain>
    </source>
</reference>
<gene>
    <name evidence="4" type="primary">LOC110786526</name>
</gene>
<feature type="chain" id="PRO_5047353953" evidence="2">
    <location>
        <begin position="17"/>
        <end position="330"/>
    </location>
</feature>
<dbReference type="PANTHER" id="PTHR33210:SF24">
    <property type="entry name" value="POLLEN OLE E 1 ALLERGEN AND EXTENSIN FAMILY PROTEIN"/>
    <property type="match status" value="1"/>
</dbReference>
<dbReference type="Proteomes" id="UP000813463">
    <property type="component" value="Chromosome 4"/>
</dbReference>
<feature type="compositionally biased region" description="Low complexity" evidence="1">
    <location>
        <begin position="145"/>
        <end position="159"/>
    </location>
</feature>
<evidence type="ECO:0000313" key="3">
    <source>
        <dbReference type="Proteomes" id="UP000813463"/>
    </source>
</evidence>
<keyword evidence="2" id="KW-0732">Signal</keyword>
<feature type="region of interest" description="Disordered" evidence="1">
    <location>
        <begin position="145"/>
        <end position="199"/>
    </location>
</feature>
<evidence type="ECO:0000313" key="4">
    <source>
        <dbReference type="RefSeq" id="XP_021846776.2"/>
    </source>
</evidence>
<name>A0A9R0JTQ5_SPIOL</name>
<protein>
    <submittedName>
        <fullName evidence="4">Uncharacterized protein</fullName>
    </submittedName>
</protein>
<dbReference type="Pfam" id="PF01190">
    <property type="entry name" value="Pollen_Ole_e_1"/>
    <property type="match status" value="1"/>
</dbReference>
<dbReference type="InterPro" id="IPR039923">
    <property type="entry name" value="Protodermal_1"/>
</dbReference>
<dbReference type="AlphaFoldDB" id="A0A9R0JTQ5"/>
<dbReference type="GeneID" id="110786526"/>
<dbReference type="PANTHER" id="PTHR33210">
    <property type="entry name" value="PROTODERMAL FACTOR 1"/>
    <property type="match status" value="1"/>
</dbReference>
<proteinExistence type="predicted"/>
<accession>A0A9R0JTQ5</accession>
<dbReference type="KEGG" id="soe:110786526"/>
<feature type="signal peptide" evidence="2">
    <location>
        <begin position="1"/>
        <end position="16"/>
    </location>
</feature>
<keyword evidence="3" id="KW-1185">Reference proteome</keyword>
<reference evidence="4" key="2">
    <citation type="submission" date="2025-08" db="UniProtKB">
        <authorList>
            <consortium name="RefSeq"/>
        </authorList>
    </citation>
    <scope>IDENTIFICATION</scope>
    <source>
        <tissue evidence="4">Leaf</tissue>
    </source>
</reference>
<dbReference type="RefSeq" id="XP_021846776.2">
    <property type="nucleotide sequence ID" value="XM_021991084.2"/>
</dbReference>